<reference evidence="3" key="1">
    <citation type="journal article" date="2006" name="PLoS Biol.">
        <title>Macronuclear genome sequence of the ciliate Tetrahymena thermophila, a model eukaryote.</title>
        <authorList>
            <person name="Eisen J.A."/>
            <person name="Coyne R.S."/>
            <person name="Wu M."/>
            <person name="Wu D."/>
            <person name="Thiagarajan M."/>
            <person name="Wortman J.R."/>
            <person name="Badger J.H."/>
            <person name="Ren Q."/>
            <person name="Amedeo P."/>
            <person name="Jones K.M."/>
            <person name="Tallon L.J."/>
            <person name="Delcher A.L."/>
            <person name="Salzberg S.L."/>
            <person name="Silva J.C."/>
            <person name="Haas B.J."/>
            <person name="Majoros W.H."/>
            <person name="Farzad M."/>
            <person name="Carlton J.M."/>
            <person name="Smith R.K. Jr."/>
            <person name="Garg J."/>
            <person name="Pearlman R.E."/>
            <person name="Karrer K.M."/>
            <person name="Sun L."/>
            <person name="Manning G."/>
            <person name="Elde N.C."/>
            <person name="Turkewitz A.P."/>
            <person name="Asai D.J."/>
            <person name="Wilkes D.E."/>
            <person name="Wang Y."/>
            <person name="Cai H."/>
            <person name="Collins K."/>
            <person name="Stewart B.A."/>
            <person name="Lee S.R."/>
            <person name="Wilamowska K."/>
            <person name="Weinberg Z."/>
            <person name="Ruzzo W.L."/>
            <person name="Wloga D."/>
            <person name="Gaertig J."/>
            <person name="Frankel J."/>
            <person name="Tsao C.-C."/>
            <person name="Gorovsky M.A."/>
            <person name="Keeling P.J."/>
            <person name="Waller R.F."/>
            <person name="Patron N.J."/>
            <person name="Cherry J.M."/>
            <person name="Stover N.A."/>
            <person name="Krieger C.J."/>
            <person name="del Toro C."/>
            <person name="Ryder H.F."/>
            <person name="Williamson S.C."/>
            <person name="Barbeau R.A."/>
            <person name="Hamilton E.P."/>
            <person name="Orias E."/>
        </authorList>
    </citation>
    <scope>NUCLEOTIDE SEQUENCE [LARGE SCALE GENOMIC DNA]</scope>
    <source>
        <strain evidence="3">SB210</strain>
    </source>
</reference>
<dbReference type="InParanoid" id="W7X8G2"/>
<dbReference type="RefSeq" id="XP_012653867.1">
    <property type="nucleotide sequence ID" value="XM_012798413.1"/>
</dbReference>
<dbReference type="eggNOG" id="ENOG502QR8W">
    <property type="taxonomic scope" value="Eukaryota"/>
</dbReference>
<sequence>MFGSDFKSFINSSQGPQKTEIDSLIEGINQHKDEESKQLYTILNYLKYGSQKILPSKKDSILIFGNTGSGKTSLFAFLCSLDLVVNVVDYDAVLQYKNPSHKEYGMIGSSFIESQTFIPNKFSFENVDIWDCPGFQDSRGDIIDVVNSYFMHKIITGSQGIKLIFLLDGQIFEQNGFEQKGKSLKQIFEVIYQLTKNSKIDFGANIMFIFSKTSNPLQFYQQKLHYFLDQIVQSPNYTNQLKEKFNFHDYKQFYNKLKQVTVDTFPLADEDMEGKEYGTKQQRECLNSKINKLKYYYQNDLDIPFAISSQGQIKIIQRYSFNQVCDTFTALCYNISSSIKSFDEKQTMQADNILQHYKMNQDPSNLQTNLDVFKFIKSQLIIPLINTISLQSQSSNRIQENLTLTSQKQIEIIEFFLSEVYDSILNNLNLSIKLNTQLQFGKSETEYGFFMLKNTLENQKKIITQNKILMEMQKQQNDQEMLILSLEYQINQQEKNIDEKTSQLNQVINQIEQSEQKIIEAQQFYNEQQKQIQIIQQEINDKKILIEQSIQQLDQINKHFQSCQQQMDTLCQEIKKQNILLDKERQRSKDLQLQKTQLELNYQYEMQKQQQKNKQQDGFLGLFLNIVSTVMQIPATKKLEIPKI</sequence>
<dbReference type="Proteomes" id="UP000009168">
    <property type="component" value="Unassembled WGS sequence"/>
</dbReference>
<keyword evidence="1" id="KW-0175">Coiled coil</keyword>
<evidence type="ECO:0000313" key="2">
    <source>
        <dbReference type="EMBL" id="EWS73637.1"/>
    </source>
</evidence>
<organism evidence="2 3">
    <name type="scientific">Tetrahymena thermophila (strain SB210)</name>
    <dbReference type="NCBI Taxonomy" id="312017"/>
    <lineage>
        <taxon>Eukaryota</taxon>
        <taxon>Sar</taxon>
        <taxon>Alveolata</taxon>
        <taxon>Ciliophora</taxon>
        <taxon>Intramacronucleata</taxon>
        <taxon>Oligohymenophorea</taxon>
        <taxon>Hymenostomatida</taxon>
        <taxon>Tetrahymenina</taxon>
        <taxon>Tetrahymenidae</taxon>
        <taxon>Tetrahymena</taxon>
    </lineage>
</organism>
<dbReference type="AlphaFoldDB" id="W7X8G2"/>
<feature type="coiled-coil region" evidence="1">
    <location>
        <begin position="574"/>
        <end position="601"/>
    </location>
</feature>
<dbReference type="SUPFAM" id="SSF52540">
    <property type="entry name" value="P-loop containing nucleoside triphosphate hydrolases"/>
    <property type="match status" value="1"/>
</dbReference>
<dbReference type="EMBL" id="GG662647">
    <property type="protein sequence ID" value="EWS73637.1"/>
    <property type="molecule type" value="Genomic_DNA"/>
</dbReference>
<evidence type="ECO:0008006" key="4">
    <source>
        <dbReference type="Google" id="ProtNLM"/>
    </source>
</evidence>
<proteinExistence type="predicted"/>
<gene>
    <name evidence="2" type="ORF">TTHERM_000257099</name>
</gene>
<evidence type="ECO:0000313" key="3">
    <source>
        <dbReference type="Proteomes" id="UP000009168"/>
    </source>
</evidence>
<protein>
    <recommendedName>
        <fullName evidence="4">50S ribosome-binding GTPase</fullName>
    </recommendedName>
</protein>
<dbReference type="InterPro" id="IPR027417">
    <property type="entry name" value="P-loop_NTPase"/>
</dbReference>
<dbReference type="KEGG" id="tet:TTHERM_000257099"/>
<evidence type="ECO:0000256" key="1">
    <source>
        <dbReference type="SAM" id="Coils"/>
    </source>
</evidence>
<name>W7X8G2_TETTS</name>
<accession>W7X8G2</accession>
<dbReference type="Gene3D" id="3.40.50.300">
    <property type="entry name" value="P-loop containing nucleotide triphosphate hydrolases"/>
    <property type="match status" value="1"/>
</dbReference>
<keyword evidence="3" id="KW-1185">Reference proteome</keyword>
<dbReference type="GeneID" id="24438065"/>
<dbReference type="OrthoDB" id="8954335at2759"/>
<feature type="coiled-coil region" evidence="1">
    <location>
        <begin position="483"/>
        <end position="545"/>
    </location>
</feature>